<evidence type="ECO:0000259" key="6">
    <source>
        <dbReference type="PROSITE" id="PS51078"/>
    </source>
</evidence>
<dbReference type="PROSITE" id="PS51078">
    <property type="entry name" value="ICLR_ED"/>
    <property type="match status" value="1"/>
</dbReference>
<dbReference type="SMART" id="SM00346">
    <property type="entry name" value="HTH_ICLR"/>
    <property type="match status" value="1"/>
</dbReference>
<dbReference type="RefSeq" id="WP_002713058.1">
    <property type="nucleotide sequence ID" value="NZ_KB375281.1"/>
</dbReference>
<dbReference type="PANTHER" id="PTHR30136:SF24">
    <property type="entry name" value="HTH-TYPE TRANSCRIPTIONAL REPRESSOR ALLR"/>
    <property type="match status" value="1"/>
</dbReference>
<dbReference type="InterPro" id="IPR005471">
    <property type="entry name" value="Tscrpt_reg_IclR_N"/>
</dbReference>
<evidence type="ECO:0000256" key="4">
    <source>
        <dbReference type="SAM" id="MobiDB-lite"/>
    </source>
</evidence>
<evidence type="ECO:0000313" key="7">
    <source>
        <dbReference type="EMBL" id="EKS35980.1"/>
    </source>
</evidence>
<feature type="domain" description="IclR-ED" evidence="6">
    <location>
        <begin position="95"/>
        <end position="278"/>
    </location>
</feature>
<dbReference type="EMBL" id="AGWY01000008">
    <property type="protein sequence ID" value="EKS35980.1"/>
    <property type="molecule type" value="Genomic_DNA"/>
</dbReference>
<dbReference type="AlphaFoldDB" id="K8P8L3"/>
<dbReference type="Gene3D" id="1.10.10.10">
    <property type="entry name" value="Winged helix-like DNA-binding domain superfamily/Winged helix DNA-binding domain"/>
    <property type="match status" value="1"/>
</dbReference>
<keyword evidence="8" id="KW-1185">Reference proteome</keyword>
<dbReference type="InterPro" id="IPR014757">
    <property type="entry name" value="Tscrpt_reg_IclR_C"/>
</dbReference>
<proteinExistence type="predicted"/>
<dbReference type="Pfam" id="PF09339">
    <property type="entry name" value="HTH_IclR"/>
    <property type="match status" value="1"/>
</dbReference>
<dbReference type="InterPro" id="IPR029016">
    <property type="entry name" value="GAF-like_dom_sf"/>
</dbReference>
<evidence type="ECO:0000313" key="8">
    <source>
        <dbReference type="Proteomes" id="UP000001095"/>
    </source>
</evidence>
<dbReference type="InterPro" id="IPR036388">
    <property type="entry name" value="WH-like_DNA-bd_sf"/>
</dbReference>
<name>K8P8L3_9BRAD</name>
<feature type="region of interest" description="Disordered" evidence="4">
    <location>
        <begin position="1"/>
        <end position="30"/>
    </location>
</feature>
<dbReference type="PANTHER" id="PTHR30136">
    <property type="entry name" value="HELIX-TURN-HELIX TRANSCRIPTIONAL REGULATOR, ICLR FAMILY"/>
    <property type="match status" value="1"/>
</dbReference>
<gene>
    <name evidence="7" type="ORF">HMPREF9696_02192</name>
</gene>
<dbReference type="GO" id="GO:0045892">
    <property type="term" value="P:negative regulation of DNA-templated transcription"/>
    <property type="evidence" value="ECO:0007669"/>
    <property type="project" value="TreeGrafter"/>
</dbReference>
<evidence type="ECO:0000256" key="3">
    <source>
        <dbReference type="ARBA" id="ARBA00023163"/>
    </source>
</evidence>
<protein>
    <recommendedName>
        <fullName evidence="9">IclR family transcriptional regulator</fullName>
    </recommendedName>
</protein>
<dbReference type="Gene3D" id="3.30.450.40">
    <property type="match status" value="1"/>
</dbReference>
<evidence type="ECO:0000259" key="5">
    <source>
        <dbReference type="PROSITE" id="PS51077"/>
    </source>
</evidence>
<dbReference type="Proteomes" id="UP000001095">
    <property type="component" value="Unassembled WGS sequence"/>
</dbReference>
<dbReference type="InterPro" id="IPR036390">
    <property type="entry name" value="WH_DNA-bd_sf"/>
</dbReference>
<dbReference type="GO" id="GO:0003700">
    <property type="term" value="F:DNA-binding transcription factor activity"/>
    <property type="evidence" value="ECO:0007669"/>
    <property type="project" value="TreeGrafter"/>
</dbReference>
<organism evidence="7 8">
    <name type="scientific">Afipia clevelandensis ATCC 49720</name>
    <dbReference type="NCBI Taxonomy" id="883079"/>
    <lineage>
        <taxon>Bacteria</taxon>
        <taxon>Pseudomonadati</taxon>
        <taxon>Pseudomonadota</taxon>
        <taxon>Alphaproteobacteria</taxon>
        <taxon>Hyphomicrobiales</taxon>
        <taxon>Nitrobacteraceae</taxon>
        <taxon>Afipia</taxon>
    </lineage>
</organism>
<dbReference type="PATRIC" id="fig|883079.3.peg.2227"/>
<keyword evidence="2" id="KW-0238">DNA-binding</keyword>
<reference evidence="7 8" key="1">
    <citation type="submission" date="2012-04" db="EMBL/GenBank/DDBJ databases">
        <title>The Genome Sequence of Afipia clevelandensis ATCC 49720.</title>
        <authorList>
            <consortium name="The Broad Institute Genome Sequencing Platform"/>
            <person name="Earl A."/>
            <person name="Ward D."/>
            <person name="Feldgarden M."/>
            <person name="Gevers D."/>
            <person name="Huys G."/>
            <person name="Walker B."/>
            <person name="Young S.K."/>
            <person name="Zeng Q."/>
            <person name="Gargeya S."/>
            <person name="Fitzgerald M."/>
            <person name="Haas B."/>
            <person name="Abouelleil A."/>
            <person name="Alvarado L."/>
            <person name="Arachchi H.M."/>
            <person name="Berlin A."/>
            <person name="Chapman S.B."/>
            <person name="Goldberg J."/>
            <person name="Griggs A."/>
            <person name="Gujja S."/>
            <person name="Hansen M."/>
            <person name="Howarth C."/>
            <person name="Imamovic A."/>
            <person name="Larimer J."/>
            <person name="McCowen C."/>
            <person name="Montmayeur A."/>
            <person name="Murphy C."/>
            <person name="Neiman D."/>
            <person name="Pearson M."/>
            <person name="Priest M."/>
            <person name="Roberts A."/>
            <person name="Saif S."/>
            <person name="Shea T."/>
            <person name="Sisk P."/>
            <person name="Sykes S."/>
            <person name="Wortman J."/>
            <person name="Nusbaum C."/>
            <person name="Birren B."/>
        </authorList>
    </citation>
    <scope>NUCLEOTIDE SEQUENCE [LARGE SCALE GENOMIC DNA]</scope>
    <source>
        <strain evidence="7 8">ATCC 49720</strain>
    </source>
</reference>
<accession>K8P8L3</accession>
<evidence type="ECO:0000256" key="2">
    <source>
        <dbReference type="ARBA" id="ARBA00023125"/>
    </source>
</evidence>
<dbReference type="Pfam" id="PF01614">
    <property type="entry name" value="IclR_C"/>
    <property type="match status" value="1"/>
</dbReference>
<feature type="domain" description="HTH iclR-type" evidence="5">
    <location>
        <begin position="32"/>
        <end position="94"/>
    </location>
</feature>
<dbReference type="GO" id="GO:0003677">
    <property type="term" value="F:DNA binding"/>
    <property type="evidence" value="ECO:0007669"/>
    <property type="project" value="UniProtKB-KW"/>
</dbReference>
<dbReference type="SUPFAM" id="SSF46785">
    <property type="entry name" value="Winged helix' DNA-binding domain"/>
    <property type="match status" value="1"/>
</dbReference>
<evidence type="ECO:0000256" key="1">
    <source>
        <dbReference type="ARBA" id="ARBA00023015"/>
    </source>
</evidence>
<dbReference type="HOGENOM" id="CLU_062618_7_1_5"/>
<feature type="compositionally biased region" description="Basic residues" evidence="4">
    <location>
        <begin position="1"/>
        <end position="11"/>
    </location>
</feature>
<dbReference type="InterPro" id="IPR050707">
    <property type="entry name" value="HTH_MetabolicPath_Reg"/>
</dbReference>
<sequence>MKRDIARRKHVELRSESGDQSNYQAHAKDSGVQSVDRAMLLIETLAEDDEGYRLTDLAIRTGLSRSTIHRLLITLERRRFVQFDRGQASWHIGAQSFAVGATFVRRRNFLTQVIPYLRKLRDQTRETVNLAVVDNGAMLVLTRLESREIMRSVTKVGGRVPMVASGLGKALLSTYTEEDVFAIIHREGMPRLTSRSIVRAGDLCKSLHDIRQRGYSVDYEEAQIGLRCVSAVIYDNCSEPLAAISVSGTASRVPDDRLPILGKLVQDVAIEITLALGGTIPVATGKNDESARNPRI</sequence>
<dbReference type="PROSITE" id="PS51077">
    <property type="entry name" value="HTH_ICLR"/>
    <property type="match status" value="1"/>
</dbReference>
<keyword evidence="3" id="KW-0804">Transcription</keyword>
<dbReference type="SUPFAM" id="SSF55781">
    <property type="entry name" value="GAF domain-like"/>
    <property type="match status" value="1"/>
</dbReference>
<evidence type="ECO:0008006" key="9">
    <source>
        <dbReference type="Google" id="ProtNLM"/>
    </source>
</evidence>
<dbReference type="OrthoDB" id="9807558at2"/>
<keyword evidence="1" id="KW-0805">Transcription regulation</keyword>
<comment type="caution">
    <text evidence="7">The sequence shown here is derived from an EMBL/GenBank/DDBJ whole genome shotgun (WGS) entry which is preliminary data.</text>
</comment>